<organism evidence="2 3">
    <name type="scientific">Elysia crispata</name>
    <name type="common">lettuce slug</name>
    <dbReference type="NCBI Taxonomy" id="231223"/>
    <lineage>
        <taxon>Eukaryota</taxon>
        <taxon>Metazoa</taxon>
        <taxon>Spiralia</taxon>
        <taxon>Lophotrochozoa</taxon>
        <taxon>Mollusca</taxon>
        <taxon>Gastropoda</taxon>
        <taxon>Heterobranchia</taxon>
        <taxon>Euthyneura</taxon>
        <taxon>Panpulmonata</taxon>
        <taxon>Sacoglossa</taxon>
        <taxon>Placobranchoidea</taxon>
        <taxon>Plakobranchidae</taxon>
        <taxon>Elysia</taxon>
    </lineage>
</organism>
<evidence type="ECO:0000256" key="1">
    <source>
        <dbReference type="SAM" id="MobiDB-lite"/>
    </source>
</evidence>
<keyword evidence="3" id="KW-1185">Reference proteome</keyword>
<evidence type="ECO:0000313" key="2">
    <source>
        <dbReference type="EMBL" id="KAK3773610.1"/>
    </source>
</evidence>
<accession>A0AAE1DKY0</accession>
<feature type="region of interest" description="Disordered" evidence="1">
    <location>
        <begin position="46"/>
        <end position="98"/>
    </location>
</feature>
<name>A0AAE1DKY0_9GAST</name>
<dbReference type="AlphaFoldDB" id="A0AAE1DKY0"/>
<gene>
    <name evidence="2" type="ORF">RRG08_022319</name>
</gene>
<proteinExistence type="predicted"/>
<reference evidence="2" key="1">
    <citation type="journal article" date="2023" name="G3 (Bethesda)">
        <title>A reference genome for the long-term kleptoplast-retaining sea slug Elysia crispata morphotype clarki.</title>
        <authorList>
            <person name="Eastman K.E."/>
            <person name="Pendleton A.L."/>
            <person name="Shaikh M.A."/>
            <person name="Suttiyut T."/>
            <person name="Ogas R."/>
            <person name="Tomko P."/>
            <person name="Gavelis G."/>
            <person name="Widhalm J.R."/>
            <person name="Wisecaver J.H."/>
        </authorList>
    </citation>
    <scope>NUCLEOTIDE SEQUENCE</scope>
    <source>
        <strain evidence="2">ECLA1</strain>
    </source>
</reference>
<protein>
    <submittedName>
        <fullName evidence="2">Uncharacterized protein</fullName>
    </submittedName>
</protein>
<dbReference type="EMBL" id="JAWDGP010003531">
    <property type="protein sequence ID" value="KAK3773610.1"/>
    <property type="molecule type" value="Genomic_DNA"/>
</dbReference>
<sequence>MKLSDDEEQFRLNLFSPICHKQAKAACKVDLTADKCDDKEFEVVPNNADSHEVVDDGGNDNRIGIGRDGGGEEDKGVDDDDTATQKASDSVLSADGGD</sequence>
<dbReference type="Proteomes" id="UP001283361">
    <property type="component" value="Unassembled WGS sequence"/>
</dbReference>
<evidence type="ECO:0000313" key="3">
    <source>
        <dbReference type="Proteomes" id="UP001283361"/>
    </source>
</evidence>
<comment type="caution">
    <text evidence="2">The sequence shown here is derived from an EMBL/GenBank/DDBJ whole genome shotgun (WGS) entry which is preliminary data.</text>
</comment>